<comment type="caution">
    <text evidence="2">The sequence shown here is derived from an EMBL/GenBank/DDBJ whole genome shotgun (WGS) entry which is preliminary data.</text>
</comment>
<organism evidence="2 3">
    <name type="scientific">Ilex paraguariensis</name>
    <name type="common">yerba mate</name>
    <dbReference type="NCBI Taxonomy" id="185542"/>
    <lineage>
        <taxon>Eukaryota</taxon>
        <taxon>Viridiplantae</taxon>
        <taxon>Streptophyta</taxon>
        <taxon>Embryophyta</taxon>
        <taxon>Tracheophyta</taxon>
        <taxon>Spermatophyta</taxon>
        <taxon>Magnoliopsida</taxon>
        <taxon>eudicotyledons</taxon>
        <taxon>Gunneridae</taxon>
        <taxon>Pentapetalae</taxon>
        <taxon>asterids</taxon>
        <taxon>campanulids</taxon>
        <taxon>Aquifoliales</taxon>
        <taxon>Aquifoliaceae</taxon>
        <taxon>Ilex</taxon>
    </lineage>
</organism>
<keyword evidence="3" id="KW-1185">Reference proteome</keyword>
<protein>
    <recommendedName>
        <fullName evidence="4">RNase H type-1 domain-containing protein</fullName>
    </recommendedName>
</protein>
<proteinExistence type="predicted"/>
<evidence type="ECO:0000256" key="1">
    <source>
        <dbReference type="SAM" id="MobiDB-lite"/>
    </source>
</evidence>
<dbReference type="Proteomes" id="UP001642360">
    <property type="component" value="Unassembled WGS sequence"/>
</dbReference>
<evidence type="ECO:0008006" key="4">
    <source>
        <dbReference type="Google" id="ProtNLM"/>
    </source>
</evidence>
<reference evidence="2 3" key="1">
    <citation type="submission" date="2024-02" db="EMBL/GenBank/DDBJ databases">
        <authorList>
            <person name="Vignale AGUSTIN F."/>
            <person name="Sosa J E."/>
            <person name="Modenutti C."/>
        </authorList>
    </citation>
    <scope>NUCLEOTIDE SEQUENCE [LARGE SCALE GENOMIC DNA]</scope>
</reference>
<accession>A0ABC8R7G6</accession>
<evidence type="ECO:0000313" key="2">
    <source>
        <dbReference type="EMBL" id="CAK9140943.1"/>
    </source>
</evidence>
<evidence type="ECO:0000313" key="3">
    <source>
        <dbReference type="Proteomes" id="UP001642360"/>
    </source>
</evidence>
<feature type="region of interest" description="Disordered" evidence="1">
    <location>
        <begin position="1"/>
        <end position="23"/>
    </location>
</feature>
<gene>
    <name evidence="2" type="ORF">ILEXP_LOCUS8451</name>
</gene>
<dbReference type="AlphaFoldDB" id="A0ABC8R7G6"/>
<name>A0ABC8R7G6_9AQUA</name>
<sequence>MGNDTPFSDNGNETTNSIGKTNGLQTGFSATDLSNYGWAEHQILIESDSQTLVQMVLGQAEVPWRLQIVMEKIRCLFGILQVQKLMELLIFWHPLLFKLGDILTFKSVMFFHLLGGCFAKGSEFAAYNKIEEGY</sequence>
<dbReference type="EMBL" id="CAUOFW020001082">
    <property type="protein sequence ID" value="CAK9140943.1"/>
    <property type="molecule type" value="Genomic_DNA"/>
</dbReference>